<evidence type="ECO:0000313" key="1">
    <source>
        <dbReference type="EMBL" id="MBB3947099.1"/>
    </source>
</evidence>
<protein>
    <submittedName>
        <fullName evidence="1">Uncharacterized protein</fullName>
    </submittedName>
</protein>
<keyword evidence="2" id="KW-1185">Reference proteome</keyword>
<dbReference type="EMBL" id="JACIDV010000008">
    <property type="protein sequence ID" value="MBB3947099.1"/>
    <property type="molecule type" value="Genomic_DNA"/>
</dbReference>
<dbReference type="AlphaFoldDB" id="A0A7W6CCU0"/>
<evidence type="ECO:0000313" key="2">
    <source>
        <dbReference type="Proteomes" id="UP000565286"/>
    </source>
</evidence>
<comment type="caution">
    <text evidence="1">The sequence shown here is derived from an EMBL/GenBank/DDBJ whole genome shotgun (WGS) entry which is preliminary data.</text>
</comment>
<proteinExistence type="predicted"/>
<gene>
    <name evidence="1" type="ORF">GGQ73_003063</name>
</gene>
<organism evidence="1 2">
    <name type="scientific">Rhizobium skierniewicense</name>
    <dbReference type="NCBI Taxonomy" id="984260"/>
    <lineage>
        <taxon>Bacteria</taxon>
        <taxon>Pseudomonadati</taxon>
        <taxon>Pseudomonadota</taxon>
        <taxon>Alphaproteobacteria</taxon>
        <taxon>Hyphomicrobiales</taxon>
        <taxon>Rhizobiaceae</taxon>
        <taxon>Rhizobium/Agrobacterium group</taxon>
        <taxon>Rhizobium</taxon>
    </lineage>
</organism>
<name>A0A7W6CCU0_9HYPH</name>
<sequence length="79" mass="9090">MTTPGLNYRFAERRSAYANFVAYLEYLNAEQAENRATRRCIVRIVKVRGCDGEISAREGWRMYCQCKPHMIGREGKGGL</sequence>
<accession>A0A7W6CCU0</accession>
<dbReference type="Proteomes" id="UP000565286">
    <property type="component" value="Unassembled WGS sequence"/>
</dbReference>
<reference evidence="1 2" key="1">
    <citation type="submission" date="2020-08" db="EMBL/GenBank/DDBJ databases">
        <title>Genomic Encyclopedia of Type Strains, Phase IV (KMG-IV): sequencing the most valuable type-strain genomes for metagenomic binning, comparative biology and taxonomic classification.</title>
        <authorList>
            <person name="Goeker M."/>
        </authorList>
    </citation>
    <scope>NUCLEOTIDE SEQUENCE [LARGE SCALE GENOMIC DNA]</scope>
    <source>
        <strain evidence="1 2">DSM 26438</strain>
    </source>
</reference>